<dbReference type="PANTHER" id="PTHR30632">
    <property type="entry name" value="MOLYBDATE-BINDING PERIPLASMIC PROTEIN"/>
    <property type="match status" value="1"/>
</dbReference>
<dbReference type="SUPFAM" id="SSF53850">
    <property type="entry name" value="Periplasmic binding protein-like II"/>
    <property type="match status" value="1"/>
</dbReference>
<dbReference type="InterPro" id="IPR005950">
    <property type="entry name" value="ModA"/>
</dbReference>
<dbReference type="PANTHER" id="PTHR30632:SF14">
    <property type="entry name" value="TUNGSTATE_MOLYBDATE_CHROMATE-BINDING PROTEIN MODA"/>
    <property type="match status" value="1"/>
</dbReference>
<organism evidence="5 6">
    <name type="scientific">Halioglobus maricola</name>
    <dbReference type="NCBI Taxonomy" id="2601894"/>
    <lineage>
        <taxon>Bacteria</taxon>
        <taxon>Pseudomonadati</taxon>
        <taxon>Pseudomonadota</taxon>
        <taxon>Gammaproteobacteria</taxon>
        <taxon>Cellvibrionales</taxon>
        <taxon>Halieaceae</taxon>
        <taxon>Halioglobus</taxon>
    </lineage>
</organism>
<evidence type="ECO:0000256" key="1">
    <source>
        <dbReference type="ARBA" id="ARBA00009175"/>
    </source>
</evidence>
<feature type="signal peptide" evidence="4">
    <location>
        <begin position="1"/>
        <end position="17"/>
    </location>
</feature>
<name>A0A5P9NEV0_9GAMM</name>
<dbReference type="Pfam" id="PF13531">
    <property type="entry name" value="SBP_bac_11"/>
    <property type="match status" value="1"/>
</dbReference>
<comment type="similarity">
    <text evidence="1">Belongs to the bacterial solute-binding protein ModA family.</text>
</comment>
<dbReference type="OrthoDB" id="9785015at2"/>
<dbReference type="GO" id="GO:0030973">
    <property type="term" value="F:molybdate ion binding"/>
    <property type="evidence" value="ECO:0007669"/>
    <property type="project" value="TreeGrafter"/>
</dbReference>
<dbReference type="Gene3D" id="3.40.190.10">
    <property type="entry name" value="Periplasmic binding protein-like II"/>
    <property type="match status" value="2"/>
</dbReference>
<dbReference type="GO" id="GO:0046872">
    <property type="term" value="F:metal ion binding"/>
    <property type="evidence" value="ECO:0007669"/>
    <property type="project" value="UniProtKB-KW"/>
</dbReference>
<dbReference type="KEGG" id="halc:EY643_00530"/>
<dbReference type="AlphaFoldDB" id="A0A5P9NEV0"/>
<dbReference type="EMBL" id="CP036422">
    <property type="protein sequence ID" value="QFU74252.1"/>
    <property type="molecule type" value="Genomic_DNA"/>
</dbReference>
<proteinExistence type="inferred from homology"/>
<sequence>MPLLFALLLLLPMASLAERPLNIAAAANFRPTIERINAEFTASSGREVTLSSASTGILTSQAMYGAPYHLLLAADAEAPARLFAQGIGQQPFCYAVGQLALVGGPTERLAESDRSLAIANPDTAPYGRAAKDVLARENFSPQRKLVRGNNVLQAYQFWRSGTVDMAIVSRSLAGAEGAPIPASWHRELAQHAVVLAQHPDLSAYLAWLGSDTVRSLILDSGYQPCP</sequence>
<evidence type="ECO:0000313" key="5">
    <source>
        <dbReference type="EMBL" id="QFU74252.1"/>
    </source>
</evidence>
<gene>
    <name evidence="5" type="primary">modA</name>
    <name evidence="5" type="ORF">EY643_00530</name>
</gene>
<evidence type="ECO:0000256" key="3">
    <source>
        <dbReference type="ARBA" id="ARBA00022729"/>
    </source>
</evidence>
<keyword evidence="2" id="KW-0479">Metal-binding</keyword>
<protein>
    <submittedName>
        <fullName evidence="5">Molybdate ABC transporter substrate-binding protein</fullName>
    </submittedName>
</protein>
<evidence type="ECO:0000313" key="6">
    <source>
        <dbReference type="Proteomes" id="UP000326287"/>
    </source>
</evidence>
<accession>A0A5P9NEV0</accession>
<dbReference type="NCBIfam" id="TIGR01256">
    <property type="entry name" value="modA"/>
    <property type="match status" value="1"/>
</dbReference>
<reference evidence="5 6" key="1">
    <citation type="submission" date="2019-02" db="EMBL/GenBank/DDBJ databases">
        <authorList>
            <person name="Li S.-H."/>
        </authorList>
    </citation>
    <scope>NUCLEOTIDE SEQUENCE [LARGE SCALE GENOMIC DNA]</scope>
    <source>
        <strain evidence="5 6">IMCC14385</strain>
    </source>
</reference>
<dbReference type="GO" id="GO:0015689">
    <property type="term" value="P:molybdate ion transport"/>
    <property type="evidence" value="ECO:0007669"/>
    <property type="project" value="InterPro"/>
</dbReference>
<dbReference type="RefSeq" id="WP_152660364.1">
    <property type="nucleotide sequence ID" value="NZ_CP036422.1"/>
</dbReference>
<feature type="chain" id="PRO_5024870338" evidence="4">
    <location>
        <begin position="18"/>
        <end position="226"/>
    </location>
</feature>
<keyword evidence="3 4" id="KW-0732">Signal</keyword>
<keyword evidence="6" id="KW-1185">Reference proteome</keyword>
<evidence type="ECO:0000256" key="4">
    <source>
        <dbReference type="SAM" id="SignalP"/>
    </source>
</evidence>
<dbReference type="Proteomes" id="UP000326287">
    <property type="component" value="Chromosome"/>
</dbReference>
<dbReference type="InterPro" id="IPR050682">
    <property type="entry name" value="ModA/WtpA"/>
</dbReference>
<evidence type="ECO:0000256" key="2">
    <source>
        <dbReference type="ARBA" id="ARBA00022723"/>
    </source>
</evidence>